<accession>A0A1C6VXV5</accession>
<reference evidence="4" key="1">
    <citation type="submission" date="2016-06" db="EMBL/GenBank/DDBJ databases">
        <authorList>
            <person name="Varghese N."/>
            <person name="Submissions Spin"/>
        </authorList>
    </citation>
    <scope>NUCLEOTIDE SEQUENCE [LARGE SCALE GENOMIC DNA]</scope>
    <source>
        <strain evidence="4">DSM 43903</strain>
    </source>
</reference>
<dbReference type="STRING" id="47855.GA0070606_5591"/>
<dbReference type="Gene3D" id="3.50.30.30">
    <property type="match status" value="1"/>
</dbReference>
<organism evidence="3 4">
    <name type="scientific">Micromonospora citrea</name>
    <dbReference type="NCBI Taxonomy" id="47855"/>
    <lineage>
        <taxon>Bacteria</taxon>
        <taxon>Bacillati</taxon>
        <taxon>Actinomycetota</taxon>
        <taxon>Actinomycetes</taxon>
        <taxon>Micromonosporales</taxon>
        <taxon>Micromonosporaceae</taxon>
        <taxon>Micromonospora</taxon>
    </lineage>
</organism>
<feature type="region of interest" description="Disordered" evidence="1">
    <location>
        <begin position="1"/>
        <end position="32"/>
    </location>
</feature>
<dbReference type="AlphaFoldDB" id="A0A1C6VXV5"/>
<keyword evidence="2" id="KW-1133">Transmembrane helix</keyword>
<evidence type="ECO:0000256" key="1">
    <source>
        <dbReference type="SAM" id="MobiDB-lite"/>
    </source>
</evidence>
<name>A0A1C6VXV5_9ACTN</name>
<gene>
    <name evidence="3" type="ORF">GA0070606_5591</name>
</gene>
<evidence type="ECO:0008006" key="5">
    <source>
        <dbReference type="Google" id="ProtNLM"/>
    </source>
</evidence>
<feature type="transmembrane region" description="Helical" evidence="2">
    <location>
        <begin position="37"/>
        <end position="56"/>
    </location>
</feature>
<protein>
    <recommendedName>
        <fullName evidence="5">PA domain-containing protein</fullName>
    </recommendedName>
</protein>
<dbReference type="EMBL" id="FMHZ01000002">
    <property type="protein sequence ID" value="SCL71037.1"/>
    <property type="molecule type" value="Genomic_DNA"/>
</dbReference>
<evidence type="ECO:0000313" key="3">
    <source>
        <dbReference type="EMBL" id="SCL71037.1"/>
    </source>
</evidence>
<keyword evidence="2" id="KW-0812">Transmembrane</keyword>
<evidence type="ECO:0000313" key="4">
    <source>
        <dbReference type="Proteomes" id="UP000199001"/>
    </source>
</evidence>
<evidence type="ECO:0000256" key="2">
    <source>
        <dbReference type="SAM" id="Phobius"/>
    </source>
</evidence>
<proteinExistence type="predicted"/>
<keyword evidence="4" id="KW-1185">Reference proteome</keyword>
<keyword evidence="2" id="KW-0472">Membrane</keyword>
<dbReference type="Proteomes" id="UP000199001">
    <property type="component" value="Unassembled WGS sequence"/>
</dbReference>
<dbReference type="SUPFAM" id="SSF52025">
    <property type="entry name" value="PA domain"/>
    <property type="match status" value="1"/>
</dbReference>
<sequence length="985" mass="105284">MPDDAVQRDPTSSPDKEPFVITSRSNPHSRRHRRLRLVAAATTLLTVLAAPVAAAARPDEPAGRVPAPAGAAAAEDGLRAVSLPGLTKPTYKVTLITGDEVTLARTGGRYTVTAVPSARADGTRPTIDVAVRTGPGGADTSLHAVPSDAQALVTSGVVDRKVFDLGWLAGQSERGGGSPLAVTVKYGDRPDKAALDKRVSGLPGAESAATHPEDGSVDLRVEPRRAAAFWAAVTGERRGGLASYLFDRATPKLAGGAVAIWPTGLRSAKAGPQTDTGQPKYRVTQIVKRQKGERFYCDSRLMTLCPTGGFLLAQVAGSAVGTGYESVSARCLDQDPCTTFEVTYEVPPGIYESGGHATFRIDGREQHLNLELPEFEVAGDTTITRDGDAARQMTVGTPRPTETFVGSRVTFRTFSNGAGGGVLSFTGYSNSRFWAIPSAPVTAGTFHLGVNWVLGKPMVTMAATTPERLALTPTLPIDWYKRPGFEVVRFDGRQTVQLVDGGLGRDADLRRIDARGRLVLLRIDADKPAGGQCRVGPAQLTRARAAGAVGVLVDPTSSGGPWPTTTCLLPVEPDWWYHESQEVADIPYASIPLAQAERLRGLLRRGPVRIDVSGYDSVSPYVYALHVYQEGRIPTSLHTKLTDRQLAKVDTALHGTRAEPTSMIYSAFRPNETAVAGVFHGYVTDSVRFTTYRGPVSPDLVRNQFYEPSGSQPAVRTIDVTDRAGPATARWAARPLVPGAPELSPKVFRTQPGKWEGDWSTEICAYCRQGDTFYPITYLVSGAEPGHLVGSYVFEPANVRMYADDGRELPQGSSTVWGPTYELPAEPGRYRLTARTADGRTTTAWQFTSAAPKRDEPPKGFRCAEGSGRPCHADPLLFLRYDAGADLGDAVTAPGRHQIRVAAYHQASAAPAVKSLTLSVSTDGGVTWRQLRTTARGGGNYTASYQAPRLAATTGTVSIRARAEDAGGNTVEQTVLDAFRLTAAR</sequence>
<dbReference type="InterPro" id="IPR046450">
    <property type="entry name" value="PA_dom_sf"/>
</dbReference>